<comment type="caution">
    <text evidence="1">The sequence shown here is derived from an EMBL/GenBank/DDBJ whole genome shotgun (WGS) entry which is preliminary data.</text>
</comment>
<name>A0A368GRT2_ANCCA</name>
<protein>
    <submittedName>
        <fullName evidence="1">Uncharacterized protein</fullName>
    </submittedName>
</protein>
<evidence type="ECO:0000313" key="2">
    <source>
        <dbReference type="Proteomes" id="UP000252519"/>
    </source>
</evidence>
<dbReference type="AlphaFoldDB" id="A0A368GRT2"/>
<dbReference type="EMBL" id="JOJR01000068">
    <property type="protein sequence ID" value="RCN47076.1"/>
    <property type="molecule type" value="Genomic_DNA"/>
</dbReference>
<keyword evidence="2" id="KW-1185">Reference proteome</keyword>
<accession>A0A368GRT2</accession>
<proteinExistence type="predicted"/>
<reference evidence="1 2" key="1">
    <citation type="submission" date="2014-10" db="EMBL/GenBank/DDBJ databases">
        <title>Draft genome of the hookworm Ancylostoma caninum.</title>
        <authorList>
            <person name="Mitreva M."/>
        </authorList>
    </citation>
    <scope>NUCLEOTIDE SEQUENCE [LARGE SCALE GENOMIC DNA]</scope>
    <source>
        <strain evidence="1 2">Baltimore</strain>
    </source>
</reference>
<sequence length="62" mass="6706">MRTFLDDEHCCESCNGAGNNGPIIFHIRSLSNSVEPGIPHFASFPLSPQVCSKLGIKCRSSV</sequence>
<dbReference type="Proteomes" id="UP000252519">
    <property type="component" value="Unassembled WGS sequence"/>
</dbReference>
<organism evidence="1 2">
    <name type="scientific">Ancylostoma caninum</name>
    <name type="common">Dog hookworm</name>
    <dbReference type="NCBI Taxonomy" id="29170"/>
    <lineage>
        <taxon>Eukaryota</taxon>
        <taxon>Metazoa</taxon>
        <taxon>Ecdysozoa</taxon>
        <taxon>Nematoda</taxon>
        <taxon>Chromadorea</taxon>
        <taxon>Rhabditida</taxon>
        <taxon>Rhabditina</taxon>
        <taxon>Rhabditomorpha</taxon>
        <taxon>Strongyloidea</taxon>
        <taxon>Ancylostomatidae</taxon>
        <taxon>Ancylostomatinae</taxon>
        <taxon>Ancylostoma</taxon>
    </lineage>
</organism>
<gene>
    <name evidence="1" type="ORF">ANCCAN_06907</name>
</gene>
<evidence type="ECO:0000313" key="1">
    <source>
        <dbReference type="EMBL" id="RCN47076.1"/>
    </source>
</evidence>